<keyword evidence="6" id="KW-0597">Phosphoprotein</keyword>
<keyword evidence="20" id="KW-1185">Reference proteome</keyword>
<dbReference type="SMART" id="SM00388">
    <property type="entry name" value="HisKA"/>
    <property type="match status" value="1"/>
</dbReference>
<dbReference type="CDD" id="cd06225">
    <property type="entry name" value="HAMP"/>
    <property type="match status" value="1"/>
</dbReference>
<keyword evidence="10 19" id="KW-0418">Kinase</keyword>
<protein>
    <recommendedName>
        <fullName evidence="3">histidine kinase</fullName>
        <ecNumber evidence="3">2.7.13.3</ecNumber>
    </recommendedName>
</protein>
<feature type="transmembrane region" description="Helical" evidence="16">
    <location>
        <begin position="178"/>
        <end position="201"/>
    </location>
</feature>
<keyword evidence="4" id="KW-1003">Cell membrane</keyword>
<dbReference type="PROSITE" id="PS50109">
    <property type="entry name" value="HIS_KIN"/>
    <property type="match status" value="1"/>
</dbReference>
<dbReference type="Pfam" id="PF00512">
    <property type="entry name" value="HisKA"/>
    <property type="match status" value="1"/>
</dbReference>
<evidence type="ECO:0000256" key="5">
    <source>
        <dbReference type="ARBA" id="ARBA00022519"/>
    </source>
</evidence>
<evidence type="ECO:0000256" key="11">
    <source>
        <dbReference type="ARBA" id="ARBA00022840"/>
    </source>
</evidence>
<dbReference type="Gene3D" id="3.30.565.10">
    <property type="entry name" value="Histidine kinase-like ATPase, C-terminal domain"/>
    <property type="match status" value="1"/>
</dbReference>
<feature type="region of interest" description="Disordered" evidence="15">
    <location>
        <begin position="465"/>
        <end position="488"/>
    </location>
</feature>
<dbReference type="SUPFAM" id="SSF158472">
    <property type="entry name" value="HAMP domain-like"/>
    <property type="match status" value="1"/>
</dbReference>
<dbReference type="GO" id="GO:0005524">
    <property type="term" value="F:ATP binding"/>
    <property type="evidence" value="ECO:0007669"/>
    <property type="project" value="UniProtKB-KW"/>
</dbReference>
<dbReference type="RefSeq" id="WP_017468462.1">
    <property type="nucleotide sequence ID" value="NZ_AQQX01000023.1"/>
</dbReference>
<dbReference type="InterPro" id="IPR050980">
    <property type="entry name" value="2C_sensor_his_kinase"/>
</dbReference>
<dbReference type="CDD" id="cd00082">
    <property type="entry name" value="HisKA"/>
    <property type="match status" value="1"/>
</dbReference>
<evidence type="ECO:0000256" key="6">
    <source>
        <dbReference type="ARBA" id="ARBA00022553"/>
    </source>
</evidence>
<dbReference type="OrthoDB" id="9804645at2"/>
<dbReference type="EMBL" id="AQQX01000023">
    <property type="protein sequence ID" value="KGM46730.1"/>
    <property type="molecule type" value="Genomic_DNA"/>
</dbReference>
<name>A0A0A0E966_9RHOB</name>
<dbReference type="eggNOG" id="COG2205">
    <property type="taxonomic scope" value="Bacteria"/>
</dbReference>
<evidence type="ECO:0000256" key="12">
    <source>
        <dbReference type="ARBA" id="ARBA00022989"/>
    </source>
</evidence>
<dbReference type="Pfam" id="PF02518">
    <property type="entry name" value="HATPase_c"/>
    <property type="match status" value="1"/>
</dbReference>
<reference evidence="19 20" key="1">
    <citation type="journal article" date="2015" name="Antonie Van Leeuwenhoek">
        <title>Pseudooceanicola atlanticus gen. nov. sp. nov., isolated from surface seawater of the Atlantic Ocean and reclassification of Oceanicola batsensis, Oceanicola marinus, Oceanicola nitratireducens, Oceanicola nanhaiensis, Oceanicola antarcticus and Oceanicola flagellatus, as Pseudooceanicola batsensis comb. nov., Pseudooceanicola marinus comb. nov., Pseudooceanicola nitratireducens comb. nov., Pseudooceanicola nanhaiensis comb. nov., Pseudooceanicola antarcticus comb. nov., and Pseudooceanicola flagellatus comb. nov.</title>
        <authorList>
            <person name="Lai Q."/>
            <person name="Li G."/>
            <person name="Liu X."/>
            <person name="Du Y."/>
            <person name="Sun F."/>
            <person name="Shao Z."/>
        </authorList>
    </citation>
    <scope>NUCLEOTIDE SEQUENCE [LARGE SCALE GENOMIC DNA]</scope>
    <source>
        <strain evidence="19 20">22II-s11g</strain>
    </source>
</reference>
<evidence type="ECO:0000256" key="2">
    <source>
        <dbReference type="ARBA" id="ARBA00004429"/>
    </source>
</evidence>
<evidence type="ECO:0000256" key="15">
    <source>
        <dbReference type="SAM" id="MobiDB-lite"/>
    </source>
</evidence>
<dbReference type="InterPro" id="IPR004358">
    <property type="entry name" value="Sig_transdc_His_kin-like_C"/>
</dbReference>
<keyword evidence="13" id="KW-0902">Two-component regulatory system</keyword>
<evidence type="ECO:0000256" key="13">
    <source>
        <dbReference type="ARBA" id="ARBA00023012"/>
    </source>
</evidence>
<comment type="catalytic activity">
    <reaction evidence="1">
        <text>ATP + protein L-histidine = ADP + protein N-phospho-L-histidine.</text>
        <dbReference type="EC" id="2.7.13.3"/>
    </reaction>
</comment>
<dbReference type="InterPro" id="IPR003661">
    <property type="entry name" value="HisK_dim/P_dom"/>
</dbReference>
<dbReference type="PANTHER" id="PTHR44936:SF5">
    <property type="entry name" value="SENSOR HISTIDINE KINASE ENVZ"/>
    <property type="match status" value="1"/>
</dbReference>
<evidence type="ECO:0000256" key="3">
    <source>
        <dbReference type="ARBA" id="ARBA00012438"/>
    </source>
</evidence>
<evidence type="ECO:0000256" key="1">
    <source>
        <dbReference type="ARBA" id="ARBA00000085"/>
    </source>
</evidence>
<dbReference type="EC" id="2.7.13.3" evidence="3"/>
<dbReference type="InterPro" id="IPR036097">
    <property type="entry name" value="HisK_dim/P_sf"/>
</dbReference>
<dbReference type="Pfam" id="PF00672">
    <property type="entry name" value="HAMP"/>
    <property type="match status" value="1"/>
</dbReference>
<dbReference type="GO" id="GO:0000155">
    <property type="term" value="F:phosphorelay sensor kinase activity"/>
    <property type="evidence" value="ECO:0007669"/>
    <property type="project" value="InterPro"/>
</dbReference>
<dbReference type="SMART" id="SM00304">
    <property type="entry name" value="HAMP"/>
    <property type="match status" value="1"/>
</dbReference>
<evidence type="ECO:0000256" key="7">
    <source>
        <dbReference type="ARBA" id="ARBA00022679"/>
    </source>
</evidence>
<keyword evidence="9" id="KW-0547">Nucleotide-binding</keyword>
<accession>A0A0A0E966</accession>
<gene>
    <name evidence="19" type="ORF">ATO9_22190</name>
</gene>
<evidence type="ECO:0000313" key="20">
    <source>
        <dbReference type="Proteomes" id="UP000030004"/>
    </source>
</evidence>
<dbReference type="GO" id="GO:0005886">
    <property type="term" value="C:plasma membrane"/>
    <property type="evidence" value="ECO:0007669"/>
    <property type="project" value="UniProtKB-SubCell"/>
</dbReference>
<dbReference type="PROSITE" id="PS50885">
    <property type="entry name" value="HAMP"/>
    <property type="match status" value="1"/>
</dbReference>
<comment type="caution">
    <text evidence="19">The sequence shown here is derived from an EMBL/GenBank/DDBJ whole genome shotgun (WGS) entry which is preliminary data.</text>
</comment>
<keyword evidence="8 16" id="KW-0812">Transmembrane</keyword>
<dbReference type="InterPro" id="IPR003594">
    <property type="entry name" value="HATPase_dom"/>
</dbReference>
<dbReference type="Gene3D" id="1.10.287.130">
    <property type="match status" value="1"/>
</dbReference>
<dbReference type="InterPro" id="IPR005467">
    <property type="entry name" value="His_kinase_dom"/>
</dbReference>
<keyword evidence="5" id="KW-0997">Cell inner membrane</keyword>
<dbReference type="SMART" id="SM00387">
    <property type="entry name" value="HATPase_c"/>
    <property type="match status" value="1"/>
</dbReference>
<proteinExistence type="predicted"/>
<keyword evidence="12 16" id="KW-1133">Transmembrane helix</keyword>
<evidence type="ECO:0000313" key="19">
    <source>
        <dbReference type="EMBL" id="KGM46730.1"/>
    </source>
</evidence>
<evidence type="ECO:0000259" key="17">
    <source>
        <dbReference type="PROSITE" id="PS50109"/>
    </source>
</evidence>
<evidence type="ECO:0000256" key="9">
    <source>
        <dbReference type="ARBA" id="ARBA00022741"/>
    </source>
</evidence>
<dbReference type="InterPro" id="IPR036890">
    <property type="entry name" value="HATPase_C_sf"/>
</dbReference>
<dbReference type="InterPro" id="IPR003660">
    <property type="entry name" value="HAMP_dom"/>
</dbReference>
<organism evidence="19 20">
    <name type="scientific">Pseudooceanicola atlanticus</name>
    <dbReference type="NCBI Taxonomy" id="1461694"/>
    <lineage>
        <taxon>Bacteria</taxon>
        <taxon>Pseudomonadati</taxon>
        <taxon>Pseudomonadota</taxon>
        <taxon>Alphaproteobacteria</taxon>
        <taxon>Rhodobacterales</taxon>
        <taxon>Paracoccaceae</taxon>
        <taxon>Pseudooceanicola</taxon>
    </lineage>
</organism>
<evidence type="ECO:0000256" key="16">
    <source>
        <dbReference type="SAM" id="Phobius"/>
    </source>
</evidence>
<dbReference type="PANTHER" id="PTHR44936">
    <property type="entry name" value="SENSOR PROTEIN CREC"/>
    <property type="match status" value="1"/>
</dbReference>
<evidence type="ECO:0000259" key="18">
    <source>
        <dbReference type="PROSITE" id="PS50885"/>
    </source>
</evidence>
<keyword evidence="7" id="KW-0808">Transferase</keyword>
<dbReference type="SUPFAM" id="SSF47384">
    <property type="entry name" value="Homodimeric domain of signal transducing histidine kinase"/>
    <property type="match status" value="1"/>
</dbReference>
<evidence type="ECO:0000256" key="4">
    <source>
        <dbReference type="ARBA" id="ARBA00022475"/>
    </source>
</evidence>
<keyword evidence="11" id="KW-0067">ATP-binding</keyword>
<evidence type="ECO:0000256" key="8">
    <source>
        <dbReference type="ARBA" id="ARBA00022692"/>
    </source>
</evidence>
<feature type="domain" description="Histidine kinase" evidence="17">
    <location>
        <begin position="263"/>
        <end position="459"/>
    </location>
</feature>
<evidence type="ECO:0000256" key="10">
    <source>
        <dbReference type="ARBA" id="ARBA00022777"/>
    </source>
</evidence>
<sequence length="488" mass="53428">MRRAMRSLSGQLILLVVAALVVAQAISLFLFADERTLAIRAALGFEAAGRAANVARLIEEAPPELQDSILRAANSPLIRFDLSDVPSVEHTGHSDGGIVEGRIRALLGDSYSRDIRVELHEVEGALRPLPNLSDEMTEMHLAMMRGELTAVEMNLSIAIKGARWLNVGTRFERPPIQWPFYSMLTFGISAGLLLVAIFWFVMTRLTRPLRHLSKAADHLGRGEDVGELTVAGPTEVKDLTVAFNRMQRRLTRFVSDRTRMLAALGHDLRSPLTAMRVRAELVDEEETRDSLIASVEEMQSMVEATLTFARGLTGSEGAEVVDLRNFLDSLCSDMAAHCTFAPSDDVAVRLRPNAFRRALRNLLENAVRYGGAAKVSWATHGSNLVLNIDDNGPGIPVDQLEKVFDPFYRLEQSRSLETGGYGLGLSIARTIVQSHGGDIQLVNHNSAGLRAVVTIPLDESELIEGETDETENAHSNVAGQLARQHGAS</sequence>
<comment type="subcellular location">
    <subcellularLocation>
        <location evidence="2">Cell inner membrane</location>
        <topology evidence="2">Multi-pass membrane protein</topology>
    </subcellularLocation>
</comment>
<dbReference type="STRING" id="1461694.ATO9_22190"/>
<dbReference type="PRINTS" id="PR00344">
    <property type="entry name" value="BCTRLSENSOR"/>
</dbReference>
<evidence type="ECO:0000256" key="14">
    <source>
        <dbReference type="ARBA" id="ARBA00023136"/>
    </source>
</evidence>
<keyword evidence="14 16" id="KW-0472">Membrane</keyword>
<dbReference type="AlphaFoldDB" id="A0A0A0E966"/>
<feature type="domain" description="HAMP" evidence="18">
    <location>
        <begin position="203"/>
        <end position="255"/>
    </location>
</feature>
<dbReference type="Gene3D" id="1.10.8.500">
    <property type="entry name" value="HAMP domain in histidine kinase"/>
    <property type="match status" value="1"/>
</dbReference>
<dbReference type="SUPFAM" id="SSF55874">
    <property type="entry name" value="ATPase domain of HSP90 chaperone/DNA topoisomerase II/histidine kinase"/>
    <property type="match status" value="1"/>
</dbReference>
<dbReference type="Proteomes" id="UP000030004">
    <property type="component" value="Unassembled WGS sequence"/>
</dbReference>